<proteinExistence type="inferred from homology"/>
<dbReference type="EMBL" id="JBHSMR010000013">
    <property type="protein sequence ID" value="MFC5478428.1"/>
    <property type="molecule type" value="Genomic_DNA"/>
</dbReference>
<evidence type="ECO:0000259" key="2">
    <source>
        <dbReference type="Pfam" id="PF00582"/>
    </source>
</evidence>
<dbReference type="RefSeq" id="WP_379754104.1">
    <property type="nucleotide sequence ID" value="NZ_JBHSMR010000013.1"/>
</dbReference>
<evidence type="ECO:0000313" key="4">
    <source>
        <dbReference type="Proteomes" id="UP001596101"/>
    </source>
</evidence>
<accession>A0ABW0MKN1</accession>
<evidence type="ECO:0000256" key="1">
    <source>
        <dbReference type="ARBA" id="ARBA00008791"/>
    </source>
</evidence>
<feature type="domain" description="UspA" evidence="2">
    <location>
        <begin position="226"/>
        <end position="273"/>
    </location>
</feature>
<dbReference type="CDD" id="cd00293">
    <property type="entry name" value="USP-like"/>
    <property type="match status" value="1"/>
</dbReference>
<dbReference type="Pfam" id="PF00582">
    <property type="entry name" value="Usp"/>
    <property type="match status" value="2"/>
</dbReference>
<evidence type="ECO:0000313" key="3">
    <source>
        <dbReference type="EMBL" id="MFC5478428.1"/>
    </source>
</evidence>
<feature type="domain" description="UspA" evidence="2">
    <location>
        <begin position="4"/>
        <end position="146"/>
    </location>
</feature>
<organism evidence="3 4">
    <name type="scientific">Massilia suwonensis</name>
    <dbReference type="NCBI Taxonomy" id="648895"/>
    <lineage>
        <taxon>Bacteria</taxon>
        <taxon>Pseudomonadati</taxon>
        <taxon>Pseudomonadota</taxon>
        <taxon>Betaproteobacteria</taxon>
        <taxon>Burkholderiales</taxon>
        <taxon>Oxalobacteraceae</taxon>
        <taxon>Telluria group</taxon>
        <taxon>Massilia</taxon>
    </lineage>
</organism>
<sequence length="274" mass="28982">MNCKTILVHVDESAHAATRIALAAQLALQHDAHLVGVALTGVSRYYYREGAADLARTVLAPHMEMLFARADAALDAFERQAAGAGVRSYERRLVDDETGAGLALCGLYADLLVLGQQEPGKPSPPPGGDLAAHVLLACPRPVLVVPYIQRQTVIGKRILVAWNGSVQAARALSAALPFLRRAERVTVAAFRPADEPAADPDLLPYLKRHGIEAALLGESPGLSGGEPLLSLLADQAADMLVMGAYGRAHLSELLLGGVTRTVLESMTVPVLMAH</sequence>
<comment type="similarity">
    <text evidence="1">Belongs to the universal stress protein A family.</text>
</comment>
<dbReference type="PRINTS" id="PR01438">
    <property type="entry name" value="UNVRSLSTRESS"/>
</dbReference>
<dbReference type="InterPro" id="IPR006015">
    <property type="entry name" value="Universal_stress_UspA"/>
</dbReference>
<dbReference type="InterPro" id="IPR006016">
    <property type="entry name" value="UspA"/>
</dbReference>
<name>A0ABW0MKN1_9BURK</name>
<protein>
    <submittedName>
        <fullName evidence="3">Universal stress protein</fullName>
    </submittedName>
</protein>
<dbReference type="SUPFAM" id="SSF52402">
    <property type="entry name" value="Adenine nucleotide alpha hydrolases-like"/>
    <property type="match status" value="2"/>
</dbReference>
<dbReference type="Gene3D" id="3.40.50.12370">
    <property type="match status" value="1"/>
</dbReference>
<gene>
    <name evidence="3" type="ORF">ACFPQ5_09535</name>
</gene>
<dbReference type="PANTHER" id="PTHR46268">
    <property type="entry name" value="STRESS RESPONSE PROTEIN NHAX"/>
    <property type="match status" value="1"/>
</dbReference>
<dbReference type="Proteomes" id="UP001596101">
    <property type="component" value="Unassembled WGS sequence"/>
</dbReference>
<dbReference type="PANTHER" id="PTHR46268:SF15">
    <property type="entry name" value="UNIVERSAL STRESS PROTEIN HP_0031"/>
    <property type="match status" value="1"/>
</dbReference>
<reference evidence="4" key="1">
    <citation type="journal article" date="2019" name="Int. J. Syst. Evol. Microbiol.">
        <title>The Global Catalogue of Microorganisms (GCM) 10K type strain sequencing project: providing services to taxonomists for standard genome sequencing and annotation.</title>
        <authorList>
            <consortium name="The Broad Institute Genomics Platform"/>
            <consortium name="The Broad Institute Genome Sequencing Center for Infectious Disease"/>
            <person name="Wu L."/>
            <person name="Ma J."/>
        </authorList>
    </citation>
    <scope>NUCLEOTIDE SEQUENCE [LARGE SCALE GENOMIC DNA]</scope>
    <source>
        <strain evidence="4">CCUG 43111</strain>
    </source>
</reference>
<keyword evidence="4" id="KW-1185">Reference proteome</keyword>
<comment type="caution">
    <text evidence="3">The sequence shown here is derived from an EMBL/GenBank/DDBJ whole genome shotgun (WGS) entry which is preliminary data.</text>
</comment>